<feature type="signal peptide" evidence="3">
    <location>
        <begin position="1"/>
        <end position="21"/>
    </location>
</feature>
<sequence length="225" mass="25737">MSISTKLIQIAVFSCALTASAGAQTHQHDHAHGHSHDHAHGSETNKKTAAKGFFADTDVKDRSLSDWAGDWQSIYPLLQNGTLDKVMAHKAEQKKDKTAEQYKQYYDAGYKTDIDRLVIKDDTFTFYQNGKNYSAQYKYDGYKILTYKAGNRGVRYLFTKQQGEAQAPGFIQFSDHIIAPKKADHFHIYFGNDGHQKLSEELHNWPTYFPSAWKPKTIVHDLMYH</sequence>
<dbReference type="HOGENOM" id="CLU_072001_1_0_4"/>
<reference evidence="5 6" key="1">
    <citation type="journal article" date="2011" name="J. Bacteriol.">
        <title>Whole-genome shotgun sequencing of the sulfur-oxidizing chemoautotroph Tetrathiobacter kashmirensis.</title>
        <authorList>
            <person name="Ghosh W."/>
            <person name="George A."/>
            <person name="Agarwal A."/>
            <person name="Raj P."/>
            <person name="Alam M."/>
            <person name="Pyne P."/>
            <person name="Das Gupta S.K."/>
        </authorList>
    </citation>
    <scope>NUCLEOTIDE SEQUENCE [LARGE SCALE GENOMIC DNA]</scope>
    <source>
        <strain evidence="5 6">WT001</strain>
    </source>
</reference>
<dbReference type="STRING" id="1036672.TKWG_06990"/>
<dbReference type="SUPFAM" id="SSF50814">
    <property type="entry name" value="Lipocalins"/>
    <property type="match status" value="1"/>
</dbReference>
<keyword evidence="2" id="KW-0862">Zinc</keyword>
<protein>
    <submittedName>
        <fullName evidence="5">Zinc ABC transporter, periplasmic-binding protein ZnuA</fullName>
    </submittedName>
</protein>
<proteinExistence type="predicted"/>
<dbReference type="RefSeq" id="WP_014749922.1">
    <property type="nucleotide sequence ID" value="NC_017964.1"/>
</dbReference>
<evidence type="ECO:0000256" key="3">
    <source>
        <dbReference type="SAM" id="SignalP"/>
    </source>
</evidence>
<dbReference type="KEGG" id="aka:TKWG_06990"/>
<dbReference type="OrthoDB" id="9810636at2"/>
<keyword evidence="1 3" id="KW-0732">Signal</keyword>
<evidence type="ECO:0000256" key="2">
    <source>
        <dbReference type="ARBA" id="ARBA00022833"/>
    </source>
</evidence>
<evidence type="ECO:0000256" key="1">
    <source>
        <dbReference type="ARBA" id="ARBA00022729"/>
    </source>
</evidence>
<evidence type="ECO:0000313" key="6">
    <source>
        <dbReference type="Proteomes" id="UP000005267"/>
    </source>
</evidence>
<accession>I3U9Z3</accession>
<feature type="domain" description="ZinT" evidence="4">
    <location>
        <begin position="46"/>
        <end position="225"/>
    </location>
</feature>
<dbReference type="GO" id="GO:0008270">
    <property type="term" value="F:zinc ion binding"/>
    <property type="evidence" value="ECO:0007669"/>
    <property type="project" value="InterPro"/>
</dbReference>
<keyword evidence="6" id="KW-1185">Reference proteome</keyword>
<dbReference type="InterPro" id="IPR012674">
    <property type="entry name" value="Calycin"/>
</dbReference>
<feature type="chain" id="PRO_5003680170" evidence="3">
    <location>
        <begin position="22"/>
        <end position="225"/>
    </location>
</feature>
<dbReference type="Pfam" id="PF09223">
    <property type="entry name" value="ZinT"/>
    <property type="match status" value="1"/>
</dbReference>
<evidence type="ECO:0000313" key="5">
    <source>
        <dbReference type="EMBL" id="AFK61831.1"/>
    </source>
</evidence>
<evidence type="ECO:0000259" key="4">
    <source>
        <dbReference type="Pfam" id="PF09223"/>
    </source>
</evidence>
<dbReference type="InterPro" id="IPR015304">
    <property type="entry name" value="ZinT_dom"/>
</dbReference>
<dbReference type="AlphaFoldDB" id="I3U9Z3"/>
<dbReference type="Gene3D" id="2.40.128.20">
    <property type="match status" value="1"/>
</dbReference>
<name>I3U9Z3_ADVKW</name>
<organism evidence="5 6">
    <name type="scientific">Advenella kashmirensis (strain DSM 17095 / LMG 22695 / WT001)</name>
    <name type="common">Tetrathiobacter kashmirensis</name>
    <dbReference type="NCBI Taxonomy" id="1036672"/>
    <lineage>
        <taxon>Bacteria</taxon>
        <taxon>Pseudomonadati</taxon>
        <taxon>Pseudomonadota</taxon>
        <taxon>Betaproteobacteria</taxon>
        <taxon>Burkholderiales</taxon>
        <taxon>Alcaligenaceae</taxon>
    </lineage>
</organism>
<reference evidence="6" key="2">
    <citation type="journal article" date="2013" name="PLoS ONE">
        <title>Genome implosion elicits host-confinement in Alcaligenaceae: evidence from the comparative genomics of Tetrathiobacter kashmirensis, a pathogen in the making.</title>
        <authorList>
            <person name="Ghosh W."/>
            <person name="Alam M."/>
            <person name="Roy C."/>
            <person name="Pyne P."/>
            <person name="George A."/>
            <person name="Chakraborty R."/>
            <person name="Majumder S."/>
            <person name="Agarwal A."/>
            <person name="Chakraborty S."/>
            <person name="Majumdar S."/>
            <person name="Gupta S.K."/>
        </authorList>
    </citation>
    <scope>NUCLEOTIDE SEQUENCE [LARGE SCALE GENOMIC DNA]</scope>
    <source>
        <strain evidence="6">WT001</strain>
    </source>
</reference>
<gene>
    <name evidence="5" type="ordered locus">TKWG_06990</name>
</gene>
<dbReference type="Proteomes" id="UP000005267">
    <property type="component" value="Chromosome"/>
</dbReference>
<dbReference type="EMBL" id="CP003555">
    <property type="protein sequence ID" value="AFK61831.1"/>
    <property type="molecule type" value="Genomic_DNA"/>
</dbReference>